<dbReference type="PANTHER" id="PTHR43283">
    <property type="entry name" value="BETA-LACTAMASE-RELATED"/>
    <property type="match status" value="1"/>
</dbReference>
<protein>
    <submittedName>
        <fullName evidence="2">6-aminohexanoate hydrolase</fullName>
    </submittedName>
</protein>
<dbReference type="InterPro" id="IPR012338">
    <property type="entry name" value="Beta-lactam/transpept-like"/>
</dbReference>
<evidence type="ECO:0000259" key="1">
    <source>
        <dbReference type="Pfam" id="PF00144"/>
    </source>
</evidence>
<dbReference type="Pfam" id="PF00144">
    <property type="entry name" value="Beta-lactamase"/>
    <property type="match status" value="1"/>
</dbReference>
<reference evidence="2 3" key="1">
    <citation type="submission" date="2017-07" db="EMBL/GenBank/DDBJ databases">
        <authorList>
            <person name="Sun Z.S."/>
            <person name="Albrecht U."/>
            <person name="Echele G."/>
            <person name="Lee C.C."/>
        </authorList>
    </citation>
    <scope>NUCLEOTIDE SEQUENCE [LARGE SCALE GENOMIC DNA]</scope>
    <source>
        <strain evidence="2 3">P16-029</strain>
    </source>
</reference>
<dbReference type="Gene3D" id="3.40.710.10">
    <property type="entry name" value="DD-peptidase/beta-lactamase superfamily"/>
    <property type="match status" value="1"/>
</dbReference>
<feature type="domain" description="Beta-lactamase-related" evidence="1">
    <location>
        <begin position="23"/>
        <end position="295"/>
    </location>
</feature>
<dbReference type="RefSeq" id="WP_016665744.1">
    <property type="nucleotide sequence ID" value="NZ_AP024309.1"/>
</dbReference>
<dbReference type="EMBL" id="NOWI01000002">
    <property type="protein sequence ID" value="RFT46430.1"/>
    <property type="molecule type" value="Genomic_DNA"/>
</dbReference>
<dbReference type="GO" id="GO:0016787">
    <property type="term" value="F:hydrolase activity"/>
    <property type="evidence" value="ECO:0007669"/>
    <property type="project" value="UniProtKB-KW"/>
</dbReference>
<dbReference type="PANTHER" id="PTHR43283:SF7">
    <property type="entry name" value="BETA-LACTAMASE-RELATED DOMAIN-CONTAINING PROTEIN"/>
    <property type="match status" value="1"/>
</dbReference>
<comment type="caution">
    <text evidence="2">The sequence shown here is derived from an EMBL/GenBank/DDBJ whole genome shotgun (WGS) entry which is preliminary data.</text>
</comment>
<dbReference type="AlphaFoldDB" id="A0A3E2DM23"/>
<name>A0A3E2DM23_9ACTN</name>
<sequence>MIDSVLDITADALEEAGAHPHRLIVRQHGQVVGRRRWAPWSPDVPGLVYSCSKTFTSAAVGIAVDRGAFGYDDTLADLLPTSCTGETGPVARSIRVRDVLAMASGHSPEQLTEPPLSVLRIPSTETAQLWLATEPAGRPGADFAYNNLGTWLLSRIVRQHTGADVDAIITREVLEPLGCGPHSWAGDMDGIPLGFSGLHIDAEDMGRFAQLLLDDGIHDGKRLLPREWIEQHRVKHVESDGLTGPEWGLGYGWQTWISSHGYRLDGAFGQFALVIPEVDAVVVMTNEVGEGPGDKQAILQIVWDHLVPALVEGIDPEPEEVVRTLPTVSGKFDPARSVQGIVDGSHIVVSPRGDGDGWAMSWHCAQPQFGIFDAALDLVVGHDEWLTCHCRVGEGSIDIAASGGWQGETFIAKLDVISSPHGLTVRMSPGSTTIQWDCVPLDPRGLFGLVHPEPHR</sequence>
<accession>A0A3E2DM23</accession>
<dbReference type="SUPFAM" id="SSF56601">
    <property type="entry name" value="beta-lactamase/transpeptidase-like"/>
    <property type="match status" value="1"/>
</dbReference>
<organism evidence="2 3">
    <name type="scientific">Cutibacterium avidum</name>
    <dbReference type="NCBI Taxonomy" id="33010"/>
    <lineage>
        <taxon>Bacteria</taxon>
        <taxon>Bacillati</taxon>
        <taxon>Actinomycetota</taxon>
        <taxon>Actinomycetes</taxon>
        <taxon>Propionibacteriales</taxon>
        <taxon>Propionibacteriaceae</taxon>
        <taxon>Cutibacterium</taxon>
    </lineage>
</organism>
<evidence type="ECO:0000313" key="2">
    <source>
        <dbReference type="EMBL" id="RFT46430.1"/>
    </source>
</evidence>
<dbReference type="InterPro" id="IPR050789">
    <property type="entry name" value="Diverse_Enzym_Activities"/>
</dbReference>
<proteinExistence type="predicted"/>
<gene>
    <name evidence="2" type="ORF">CHT91_02435</name>
</gene>
<keyword evidence="2" id="KW-0378">Hydrolase</keyword>
<dbReference type="Proteomes" id="UP000259211">
    <property type="component" value="Unassembled WGS sequence"/>
</dbReference>
<evidence type="ECO:0000313" key="3">
    <source>
        <dbReference type="Proteomes" id="UP000259211"/>
    </source>
</evidence>
<dbReference type="InterPro" id="IPR001466">
    <property type="entry name" value="Beta-lactam-related"/>
</dbReference>